<name>A0ABP0D534_9PEZI</name>
<dbReference type="Proteomes" id="UP001642482">
    <property type="component" value="Unassembled WGS sequence"/>
</dbReference>
<sequence length="166" mass="18008">MAHNLDFGWLGGDTRNGNNTTPLLDSFAIPTMLPSVGIGENISEVLLSLLVRLDKVDIKALALALSRATACLSRIDTSTLTQASYEAQLDRIEAALSGLGQERAEDLDRLGRIEREVHEVANTQSRIESLVGAVSEAVGALREKLADFSKSLYRIVQSSSDDLRLQ</sequence>
<proteinExistence type="predicted"/>
<accession>A0ABP0D534</accession>
<evidence type="ECO:0000313" key="2">
    <source>
        <dbReference type="Proteomes" id="UP001642482"/>
    </source>
</evidence>
<gene>
    <name evidence="1" type="ORF">SEUCBS140593_010446</name>
</gene>
<dbReference type="EMBL" id="CAWUHD010000218">
    <property type="protein sequence ID" value="CAK7238220.1"/>
    <property type="molecule type" value="Genomic_DNA"/>
</dbReference>
<protein>
    <submittedName>
        <fullName evidence="1">Uncharacterized protein</fullName>
    </submittedName>
</protein>
<keyword evidence="2" id="KW-1185">Reference proteome</keyword>
<reference evidence="1 2" key="1">
    <citation type="submission" date="2024-01" db="EMBL/GenBank/DDBJ databases">
        <authorList>
            <person name="Allen C."/>
            <person name="Tagirdzhanova G."/>
        </authorList>
    </citation>
    <scope>NUCLEOTIDE SEQUENCE [LARGE SCALE GENOMIC DNA]</scope>
</reference>
<comment type="caution">
    <text evidence="1">The sequence shown here is derived from an EMBL/GenBank/DDBJ whole genome shotgun (WGS) entry which is preliminary data.</text>
</comment>
<evidence type="ECO:0000313" key="1">
    <source>
        <dbReference type="EMBL" id="CAK7238220.1"/>
    </source>
</evidence>
<organism evidence="1 2">
    <name type="scientific">Sporothrix eucalyptigena</name>
    <dbReference type="NCBI Taxonomy" id="1812306"/>
    <lineage>
        <taxon>Eukaryota</taxon>
        <taxon>Fungi</taxon>
        <taxon>Dikarya</taxon>
        <taxon>Ascomycota</taxon>
        <taxon>Pezizomycotina</taxon>
        <taxon>Sordariomycetes</taxon>
        <taxon>Sordariomycetidae</taxon>
        <taxon>Ophiostomatales</taxon>
        <taxon>Ophiostomataceae</taxon>
        <taxon>Sporothrix</taxon>
    </lineage>
</organism>